<dbReference type="SUPFAM" id="SSF57959">
    <property type="entry name" value="Leucine zipper domain"/>
    <property type="match status" value="1"/>
</dbReference>
<dbReference type="CDD" id="cd14687">
    <property type="entry name" value="bZIP_ATF2"/>
    <property type="match status" value="1"/>
</dbReference>
<keyword evidence="2" id="KW-0805">Transcription regulation</keyword>
<dbReference type="InterPro" id="IPR051027">
    <property type="entry name" value="bZIP_transcription_factors"/>
</dbReference>
<keyword evidence="8" id="KW-1185">Reference proteome</keyword>
<evidence type="ECO:0000313" key="7">
    <source>
        <dbReference type="EMBL" id="TFB01127.1"/>
    </source>
</evidence>
<dbReference type="EMBL" id="PPTA01000009">
    <property type="protein sequence ID" value="TFB01127.1"/>
    <property type="molecule type" value="Genomic_DNA"/>
</dbReference>
<organism evidence="7 8">
    <name type="scientific">Trichoderma ghanense</name>
    <dbReference type="NCBI Taxonomy" id="65468"/>
    <lineage>
        <taxon>Eukaryota</taxon>
        <taxon>Fungi</taxon>
        <taxon>Dikarya</taxon>
        <taxon>Ascomycota</taxon>
        <taxon>Pezizomycotina</taxon>
        <taxon>Sordariomycetes</taxon>
        <taxon>Hypocreomycetidae</taxon>
        <taxon>Hypocreales</taxon>
        <taxon>Hypocreaceae</taxon>
        <taxon>Trichoderma</taxon>
    </lineage>
</organism>
<feature type="domain" description="BZIP" evidence="6">
    <location>
        <begin position="135"/>
        <end position="198"/>
    </location>
</feature>
<feature type="compositionally biased region" description="Basic and acidic residues" evidence="5">
    <location>
        <begin position="133"/>
        <end position="142"/>
    </location>
</feature>
<name>A0ABY2H0T6_9HYPO</name>
<proteinExistence type="predicted"/>
<evidence type="ECO:0000256" key="2">
    <source>
        <dbReference type="ARBA" id="ARBA00023015"/>
    </source>
</evidence>
<dbReference type="GeneID" id="300578355"/>
<keyword evidence="3" id="KW-0804">Transcription</keyword>
<feature type="compositionally biased region" description="Polar residues" evidence="5">
    <location>
        <begin position="97"/>
        <end position="106"/>
    </location>
</feature>
<sequence>MDSHNVMAALIDPQLQMMGPGTTTGNMHYSMPTSFDPWTSLLEPMDFPPAGQDMGMMETELQSYSASPESPFHKADNDFDSSLSPLEDLLDMDESSGNTSISTGRSESGGAGSADKQTPETVKAKRSRRRRRSETEKRDMIKQRNRVAASKCRQKKKEKVDELKEMKSSLERRNSELQLEYQRLRQELGQVKSHLIRHTDCNDPNIDRWVENEAKCYVQKLVHKGEQRRMGSVGSISSADGVAEGLRTNSVHSTTAAMASEDAYMGLG</sequence>
<evidence type="ECO:0000256" key="1">
    <source>
        <dbReference type="ARBA" id="ARBA00004123"/>
    </source>
</evidence>
<dbReference type="Gene3D" id="1.20.5.170">
    <property type="match status" value="1"/>
</dbReference>
<feature type="compositionally biased region" description="Basic and acidic residues" evidence="5">
    <location>
        <begin position="158"/>
        <end position="167"/>
    </location>
</feature>
<dbReference type="InterPro" id="IPR046347">
    <property type="entry name" value="bZIP_sf"/>
</dbReference>
<gene>
    <name evidence="7" type="ORF">CCMA1212_006700</name>
</gene>
<dbReference type="PANTHER" id="PTHR19304">
    <property type="entry name" value="CYCLIC-AMP RESPONSE ELEMENT BINDING PROTEIN"/>
    <property type="match status" value="1"/>
</dbReference>
<comment type="caution">
    <text evidence="7">The sequence shown here is derived from an EMBL/GenBank/DDBJ whole genome shotgun (WGS) entry which is preliminary data.</text>
</comment>
<dbReference type="Pfam" id="PF00170">
    <property type="entry name" value="bZIP_1"/>
    <property type="match status" value="1"/>
</dbReference>
<feature type="region of interest" description="Disordered" evidence="5">
    <location>
        <begin position="48"/>
        <end position="167"/>
    </location>
</feature>
<comment type="subcellular location">
    <subcellularLocation>
        <location evidence="1">Nucleus</location>
    </subcellularLocation>
</comment>
<dbReference type="InterPro" id="IPR004827">
    <property type="entry name" value="bZIP"/>
</dbReference>
<evidence type="ECO:0000259" key="6">
    <source>
        <dbReference type="PROSITE" id="PS50217"/>
    </source>
</evidence>
<evidence type="ECO:0000256" key="4">
    <source>
        <dbReference type="ARBA" id="ARBA00023242"/>
    </source>
</evidence>
<dbReference type="RefSeq" id="XP_073557328.1">
    <property type="nucleotide sequence ID" value="XM_073703905.1"/>
</dbReference>
<evidence type="ECO:0000313" key="8">
    <source>
        <dbReference type="Proteomes" id="UP001642720"/>
    </source>
</evidence>
<accession>A0ABY2H0T6</accession>
<reference evidence="7 8" key="1">
    <citation type="submission" date="2018-01" db="EMBL/GenBank/DDBJ databases">
        <title>Genome characterization of the sugarcane-associated fungus Trichoderma ghanense CCMA-1212 and their application in lignocelulose bioconversion.</title>
        <authorList>
            <person name="Steindorff A.S."/>
            <person name="Mendes T.D."/>
            <person name="Vilela E.S.D."/>
            <person name="Rodrigues D.S."/>
            <person name="Formighieri E.F."/>
            <person name="Melo I.S."/>
            <person name="Favaro L.C.L."/>
        </authorList>
    </citation>
    <scope>NUCLEOTIDE SEQUENCE [LARGE SCALE GENOMIC DNA]</scope>
    <source>
        <strain evidence="7 8">CCMA-1212</strain>
    </source>
</reference>
<dbReference type="Proteomes" id="UP001642720">
    <property type="component" value="Unassembled WGS sequence"/>
</dbReference>
<evidence type="ECO:0000256" key="3">
    <source>
        <dbReference type="ARBA" id="ARBA00023163"/>
    </source>
</evidence>
<dbReference type="PROSITE" id="PS00036">
    <property type="entry name" value="BZIP_BASIC"/>
    <property type="match status" value="1"/>
</dbReference>
<dbReference type="SMART" id="SM00338">
    <property type="entry name" value="BRLZ"/>
    <property type="match status" value="1"/>
</dbReference>
<keyword evidence="4" id="KW-0539">Nucleus</keyword>
<evidence type="ECO:0000256" key="5">
    <source>
        <dbReference type="SAM" id="MobiDB-lite"/>
    </source>
</evidence>
<dbReference type="PROSITE" id="PS50217">
    <property type="entry name" value="BZIP"/>
    <property type="match status" value="1"/>
</dbReference>
<protein>
    <recommendedName>
        <fullName evidence="6">BZIP domain-containing protein</fullName>
    </recommendedName>
</protein>